<accession>A0A1D1YT67</accession>
<dbReference type="GO" id="GO:0062064">
    <property type="term" value="F:box C/D methylation guide snoRNP complex binding"/>
    <property type="evidence" value="ECO:0007669"/>
    <property type="project" value="TreeGrafter"/>
</dbReference>
<feature type="region of interest" description="Disordered" evidence="1">
    <location>
        <begin position="32"/>
        <end position="59"/>
    </location>
</feature>
<dbReference type="PANTHER" id="PTHR28674">
    <property type="entry name" value="SIMILAR TO DNA SEGMENT, CHR 10, WAYNE STATE UNIVERSITY 102,-EXPRESSED"/>
    <property type="match status" value="1"/>
</dbReference>
<dbReference type="GO" id="GO:0000492">
    <property type="term" value="P:box C/D snoRNP assembly"/>
    <property type="evidence" value="ECO:0007669"/>
    <property type="project" value="InterPro"/>
</dbReference>
<organism evidence="2">
    <name type="scientific">Anthurium amnicola</name>
    <dbReference type="NCBI Taxonomy" id="1678845"/>
    <lineage>
        <taxon>Eukaryota</taxon>
        <taxon>Viridiplantae</taxon>
        <taxon>Streptophyta</taxon>
        <taxon>Embryophyta</taxon>
        <taxon>Tracheophyta</taxon>
        <taxon>Spermatophyta</taxon>
        <taxon>Magnoliopsida</taxon>
        <taxon>Liliopsida</taxon>
        <taxon>Araceae</taxon>
        <taxon>Pothoideae</taxon>
        <taxon>Potheae</taxon>
        <taxon>Anthurium</taxon>
    </lineage>
</organism>
<dbReference type="AlphaFoldDB" id="A0A1D1YT67"/>
<dbReference type="PANTHER" id="PTHR28674:SF1">
    <property type="entry name" value="NOP PROTEIN CHAPERONE 1"/>
    <property type="match status" value="1"/>
</dbReference>
<evidence type="ECO:0000313" key="2">
    <source>
        <dbReference type="EMBL" id="JAT57806.1"/>
    </source>
</evidence>
<gene>
    <name evidence="2" type="primary">C12orf45_3</name>
    <name evidence="2" type="ORF">g.80067</name>
</gene>
<proteinExistence type="predicted"/>
<dbReference type="EMBL" id="GDJX01010130">
    <property type="protein sequence ID" value="JAT57806.1"/>
    <property type="molecule type" value="Transcribed_RNA"/>
</dbReference>
<dbReference type="InterPro" id="IPR027921">
    <property type="entry name" value="NOPCHAP1"/>
</dbReference>
<feature type="compositionally biased region" description="Basic residues" evidence="1">
    <location>
        <begin position="188"/>
        <end position="200"/>
    </location>
</feature>
<protein>
    <submittedName>
        <fullName evidence="2">Uncharacterized protein C12orf45</fullName>
    </submittedName>
</protein>
<evidence type="ECO:0000256" key="1">
    <source>
        <dbReference type="SAM" id="MobiDB-lite"/>
    </source>
</evidence>
<feature type="compositionally biased region" description="Basic and acidic residues" evidence="1">
    <location>
        <begin position="50"/>
        <end position="59"/>
    </location>
</feature>
<sequence length="200" mass="21993">MEGEMEGRVVSKELLEFEKSKPSLLESNFLVHKEEKEDDTGGTNIKRKEKKLDDKHGKEEVNQHITATVPTSQVLDKVRDFLGVIAEANEKLQLNAQGNSLLDYDIEVLSGKETEYIEMDLLLGVADLQTPEAVSVAEAAIGGSQQYLSLVGESIPSDSEENDDIATDTSLSLGKVPKPDLGDSNNASRRRKRPKITVLN</sequence>
<reference evidence="2" key="1">
    <citation type="submission" date="2015-07" db="EMBL/GenBank/DDBJ databases">
        <title>Transcriptome Assembly of Anthurium amnicola.</title>
        <authorList>
            <person name="Suzuki J."/>
        </authorList>
    </citation>
    <scope>NUCLEOTIDE SEQUENCE</scope>
</reference>
<name>A0A1D1YT67_9ARAE</name>
<dbReference type="Pfam" id="PF15370">
    <property type="entry name" value="NOPCHAP1"/>
    <property type="match status" value="1"/>
</dbReference>
<feature type="region of interest" description="Disordered" evidence="1">
    <location>
        <begin position="155"/>
        <end position="200"/>
    </location>
</feature>